<name>A0ABU2G8V7_9EURY</name>
<protein>
    <recommendedName>
        <fullName evidence="3">Amphi-Trp domain-containing protein</fullName>
    </recommendedName>
</protein>
<dbReference type="Proteomes" id="UP001254813">
    <property type="component" value="Unassembled WGS sequence"/>
</dbReference>
<sequence>MRDDPSGAGDCVLFRSYLEPEPSAVDEAAKGAKADARRLAEWVKAKKVKKARGDIIFHAVENFEDCDGERAKKLLDIAARQGWLIGTPESDYEANV</sequence>
<keyword evidence="2" id="KW-1185">Reference proteome</keyword>
<gene>
    <name evidence="1" type="ORF">NDI79_20500</name>
</gene>
<dbReference type="EMBL" id="JAMQOQ010000007">
    <property type="protein sequence ID" value="MDS0296558.1"/>
    <property type="molecule type" value="Genomic_DNA"/>
</dbReference>
<accession>A0ABU2G8V7</accession>
<proteinExistence type="predicted"/>
<dbReference type="RefSeq" id="WP_310930572.1">
    <property type="nucleotide sequence ID" value="NZ_JAMQOQ010000007.1"/>
</dbReference>
<evidence type="ECO:0000313" key="1">
    <source>
        <dbReference type="EMBL" id="MDS0296558.1"/>
    </source>
</evidence>
<organism evidence="1 2">
    <name type="scientific">Halogeometricum luteum</name>
    <dbReference type="NCBI Taxonomy" id="2950537"/>
    <lineage>
        <taxon>Archaea</taxon>
        <taxon>Methanobacteriati</taxon>
        <taxon>Methanobacteriota</taxon>
        <taxon>Stenosarchaea group</taxon>
        <taxon>Halobacteria</taxon>
        <taxon>Halobacteriales</taxon>
        <taxon>Haloferacaceae</taxon>
        <taxon>Halogeometricum</taxon>
    </lineage>
</organism>
<reference evidence="1 2" key="1">
    <citation type="submission" date="2022-06" db="EMBL/GenBank/DDBJ databases">
        <title>Halogeometricum sp. a new haloarchaeum isolate from saline soil.</title>
        <authorList>
            <person name="Strakova D."/>
            <person name="Galisteo C."/>
            <person name="Sanchez-Porro C."/>
            <person name="Ventosa A."/>
        </authorList>
    </citation>
    <scope>NUCLEOTIDE SEQUENCE [LARGE SCALE GENOMIC DNA]</scope>
    <source>
        <strain evidence="2">S3BR25-2</strain>
    </source>
</reference>
<evidence type="ECO:0008006" key="3">
    <source>
        <dbReference type="Google" id="ProtNLM"/>
    </source>
</evidence>
<comment type="caution">
    <text evidence="1">The sequence shown here is derived from an EMBL/GenBank/DDBJ whole genome shotgun (WGS) entry which is preliminary data.</text>
</comment>
<evidence type="ECO:0000313" key="2">
    <source>
        <dbReference type="Proteomes" id="UP001254813"/>
    </source>
</evidence>